<sequence>MGRPSLPNPVHVFPFLSLFLLLDYRNNGALCTARASEGTTTYKRSYFSFADVLSHLKAAGRIGHAESIVFIRVP</sequence>
<evidence type="ECO:0000256" key="1">
    <source>
        <dbReference type="SAM" id="SignalP"/>
    </source>
</evidence>
<accession>A0A4Z2HZU3</accession>
<evidence type="ECO:0000313" key="3">
    <source>
        <dbReference type="Proteomes" id="UP000314294"/>
    </source>
</evidence>
<protein>
    <recommendedName>
        <fullName evidence="4">Secreted protein</fullName>
    </recommendedName>
</protein>
<evidence type="ECO:0008006" key="4">
    <source>
        <dbReference type="Google" id="ProtNLM"/>
    </source>
</evidence>
<keyword evidence="3" id="KW-1185">Reference proteome</keyword>
<organism evidence="2 3">
    <name type="scientific">Liparis tanakae</name>
    <name type="common">Tanaka's snailfish</name>
    <dbReference type="NCBI Taxonomy" id="230148"/>
    <lineage>
        <taxon>Eukaryota</taxon>
        <taxon>Metazoa</taxon>
        <taxon>Chordata</taxon>
        <taxon>Craniata</taxon>
        <taxon>Vertebrata</taxon>
        <taxon>Euteleostomi</taxon>
        <taxon>Actinopterygii</taxon>
        <taxon>Neopterygii</taxon>
        <taxon>Teleostei</taxon>
        <taxon>Neoteleostei</taxon>
        <taxon>Acanthomorphata</taxon>
        <taxon>Eupercaria</taxon>
        <taxon>Perciformes</taxon>
        <taxon>Cottioidei</taxon>
        <taxon>Cottales</taxon>
        <taxon>Liparidae</taxon>
        <taxon>Liparis</taxon>
    </lineage>
</organism>
<comment type="caution">
    <text evidence="2">The sequence shown here is derived from an EMBL/GenBank/DDBJ whole genome shotgun (WGS) entry which is preliminary data.</text>
</comment>
<gene>
    <name evidence="2" type="ORF">EYF80_018731</name>
</gene>
<dbReference type="Proteomes" id="UP000314294">
    <property type="component" value="Unassembled WGS sequence"/>
</dbReference>
<proteinExistence type="predicted"/>
<dbReference type="EMBL" id="SRLO01000155">
    <property type="protein sequence ID" value="TNN71070.1"/>
    <property type="molecule type" value="Genomic_DNA"/>
</dbReference>
<reference evidence="2 3" key="1">
    <citation type="submission" date="2019-03" db="EMBL/GenBank/DDBJ databases">
        <title>First draft genome of Liparis tanakae, snailfish: a comprehensive survey of snailfish specific genes.</title>
        <authorList>
            <person name="Kim W."/>
            <person name="Song I."/>
            <person name="Jeong J.-H."/>
            <person name="Kim D."/>
            <person name="Kim S."/>
            <person name="Ryu S."/>
            <person name="Song J.Y."/>
            <person name="Lee S.K."/>
        </authorList>
    </citation>
    <scope>NUCLEOTIDE SEQUENCE [LARGE SCALE GENOMIC DNA]</scope>
    <source>
        <tissue evidence="2">Muscle</tissue>
    </source>
</reference>
<feature type="signal peptide" evidence="1">
    <location>
        <begin position="1"/>
        <end position="28"/>
    </location>
</feature>
<feature type="chain" id="PRO_5021431941" description="Secreted protein" evidence="1">
    <location>
        <begin position="29"/>
        <end position="74"/>
    </location>
</feature>
<evidence type="ECO:0000313" key="2">
    <source>
        <dbReference type="EMBL" id="TNN71070.1"/>
    </source>
</evidence>
<keyword evidence="1" id="KW-0732">Signal</keyword>
<name>A0A4Z2HZU3_9TELE</name>
<dbReference type="AlphaFoldDB" id="A0A4Z2HZU3"/>